<gene>
    <name evidence="2" type="ORF">ATX59_02070</name>
    <name evidence="3" type="ORF">OENI_0395</name>
</gene>
<dbReference type="SUPFAM" id="SSF55315">
    <property type="entry name" value="L30e-like"/>
    <property type="match status" value="1"/>
</dbReference>
<reference evidence="3 5" key="2">
    <citation type="submission" date="2018-08" db="EMBL/GenBank/DDBJ databases">
        <authorList>
            <person name="Lorentzen P. G. S. M."/>
        </authorList>
    </citation>
    <scope>NUCLEOTIDE SEQUENCE [LARGE SCALE GENOMIC DNA]</scope>
    <source>
        <strain evidence="3 5">CRBO_1381</strain>
    </source>
</reference>
<evidence type="ECO:0000313" key="2">
    <source>
        <dbReference type="EMBL" id="OIM21866.1"/>
    </source>
</evidence>
<dbReference type="Gene3D" id="3.30.1330.30">
    <property type="match status" value="1"/>
</dbReference>
<dbReference type="Pfam" id="PF01248">
    <property type="entry name" value="Ribosomal_L7Ae"/>
    <property type="match status" value="1"/>
</dbReference>
<sequence length="91" mass="10159">MAKRAGFLVSGQTVVERAIRKQKISMVIIANDASENTKKDFEDLIRERITIVNQFSSTEISQAIGQTRKILGISDPGITKQIKELLKEVTL</sequence>
<keyword evidence="2" id="KW-0687">Ribonucleoprotein</keyword>
<proteinExistence type="predicted"/>
<dbReference type="Proteomes" id="UP000294726">
    <property type="component" value="Chromosome"/>
</dbReference>
<reference evidence="2 4" key="1">
    <citation type="journal article" date="2016" name="BMC Genomics">
        <title>Consensus pan-genome assembly of the specialised wine bacterium Oenococcus oeni.</title>
        <authorList>
            <person name="Sternes P.R."/>
            <person name="Borneman A.R."/>
        </authorList>
    </citation>
    <scope>NUCLEOTIDE SEQUENCE [LARGE SCALE GENOMIC DNA]</scope>
    <source>
        <strain evidence="2 4">AWRIB661</strain>
    </source>
</reference>
<accession>A0A483B5Y1</accession>
<feature type="domain" description="Ribosomal protein eL8/eL30/eS12/Gadd45" evidence="1">
    <location>
        <begin position="2"/>
        <end position="76"/>
    </location>
</feature>
<dbReference type="InterPro" id="IPR004038">
    <property type="entry name" value="Ribosomal_eL8/eL30/eS12/Gad45"/>
</dbReference>
<dbReference type="EMBL" id="MLOK01000023">
    <property type="protein sequence ID" value="OIM21866.1"/>
    <property type="molecule type" value="Genomic_DNA"/>
</dbReference>
<dbReference type="GeneID" id="75065226"/>
<keyword evidence="2" id="KW-0689">Ribosomal protein</keyword>
<evidence type="ECO:0000313" key="4">
    <source>
        <dbReference type="Proteomes" id="UP000181728"/>
    </source>
</evidence>
<dbReference type="InterPro" id="IPR029064">
    <property type="entry name" value="Ribosomal_eL30-like_sf"/>
</dbReference>
<name>A0A483B5Y1_OENOE</name>
<dbReference type="AlphaFoldDB" id="A0A483B5Y1"/>
<dbReference type="GO" id="GO:0005840">
    <property type="term" value="C:ribosome"/>
    <property type="evidence" value="ECO:0007669"/>
    <property type="project" value="UniProtKB-KW"/>
</dbReference>
<dbReference type="OMA" id="KVQMAFF"/>
<evidence type="ECO:0000259" key="1">
    <source>
        <dbReference type="Pfam" id="PF01248"/>
    </source>
</evidence>
<evidence type="ECO:0000313" key="3">
    <source>
        <dbReference type="EMBL" id="VDB97391.1"/>
    </source>
</evidence>
<dbReference type="RefSeq" id="WP_002818230.1">
    <property type="nucleotide sequence ID" value="NZ_CP014324.1"/>
</dbReference>
<dbReference type="Proteomes" id="UP000181728">
    <property type="component" value="Unassembled WGS sequence"/>
</dbReference>
<evidence type="ECO:0000313" key="5">
    <source>
        <dbReference type="Proteomes" id="UP000294726"/>
    </source>
</evidence>
<dbReference type="EMBL" id="LR031358">
    <property type="protein sequence ID" value="VDB97391.1"/>
    <property type="molecule type" value="Genomic_DNA"/>
</dbReference>
<organism evidence="2 4">
    <name type="scientific">Oenococcus oeni</name>
    <name type="common">Leuconostoc oenos</name>
    <dbReference type="NCBI Taxonomy" id="1247"/>
    <lineage>
        <taxon>Bacteria</taxon>
        <taxon>Bacillati</taxon>
        <taxon>Bacillota</taxon>
        <taxon>Bacilli</taxon>
        <taxon>Lactobacillales</taxon>
        <taxon>Lactobacillaceae</taxon>
        <taxon>Oenococcus</taxon>
    </lineage>
</organism>
<protein>
    <submittedName>
        <fullName evidence="2">50S ribosomal protein L7ae</fullName>
    </submittedName>
    <submittedName>
        <fullName evidence="3">Ribosomal protein in infB 5'region</fullName>
    </submittedName>
</protein>